<feature type="transmembrane region" description="Helical" evidence="14">
    <location>
        <begin position="201"/>
        <end position="222"/>
    </location>
</feature>
<dbReference type="SUPFAM" id="SSF81321">
    <property type="entry name" value="Family A G protein-coupled receptor-like"/>
    <property type="match status" value="2"/>
</dbReference>
<comment type="subcellular location">
    <subcellularLocation>
        <location evidence="2">Cell membrane</location>
        <topology evidence="2">Multi-pass membrane protein</topology>
    </subcellularLocation>
</comment>
<keyword evidence="9 14" id="KW-0472">Membrane</keyword>
<dbReference type="InterPro" id="IPR017452">
    <property type="entry name" value="GPCR_Rhodpsn_7TM"/>
</dbReference>
<dbReference type="Proteomes" id="UP001190640">
    <property type="component" value="Chromosome 19"/>
</dbReference>
<evidence type="ECO:0000256" key="1">
    <source>
        <dbReference type="ARBA" id="ARBA00002936"/>
    </source>
</evidence>
<evidence type="ECO:0000256" key="10">
    <source>
        <dbReference type="ARBA" id="ARBA00023157"/>
    </source>
</evidence>
<dbReference type="PANTHER" id="PTHR48001">
    <property type="entry name" value="OLFACTORY RECEPTOR"/>
    <property type="match status" value="1"/>
</dbReference>
<keyword evidence="5 13" id="KW-0812">Transmembrane</keyword>
<evidence type="ECO:0000256" key="14">
    <source>
        <dbReference type="SAM" id="Phobius"/>
    </source>
</evidence>
<feature type="transmembrane region" description="Helical" evidence="14">
    <location>
        <begin position="61"/>
        <end position="80"/>
    </location>
</feature>
<protein>
    <submittedName>
        <fullName evidence="17">Uncharacterized protein LOC129346512</fullName>
    </submittedName>
</protein>
<dbReference type="InterPro" id="IPR000725">
    <property type="entry name" value="Olfact_rcpt"/>
</dbReference>
<dbReference type="PROSITE" id="PS00237">
    <property type="entry name" value="G_PROTEIN_RECEP_F1_1"/>
    <property type="match status" value="1"/>
</dbReference>
<sequence length="636" mass="72007">MESDNHTSHPDFLLLGFSTRPEQDGLLFALFLALYLLNLSGNLLIILLVRFDAQLFSTPMYFFLSHLSFVDVCFTSTTIPKMLHNLRVGRKNIAYASCLAQMYFFMAFAITENFLLGTMALDRFVAIRQPLHYSMLMNPVRCHLMVFMASALAHLHSFVQTVLMSRVSFCGRRHIHHFFCDFQPLIVMACAKKHPGEMLSIYGGGTFTIGNFILILVSYAFIVRTVLRLPSAQGRSKAFQTCASHLTVVFLIYGSSIGVYFRPVSSYSGDSGDKGKFATVMYTVVTPMLNPFIYSLRNGDMKAAFHRALERLKGSGHRKLMELDNRTSRPDFLLLGLSTRPEQDGLLFALFLALYLLNLSGNLLIVLLIRSDAQLFSTPMYFFLSHLSFVDVCFTSTTIPKMLHNLRVGRKNIAYASCLAQMYFFIAFAITENFLLGAMALDRFVAIRQPLHYTLLMNPVRCHLMVFVAWALAHLHSFMHTVLMSRVSFCGRRLIPHFFCDFQPLVVMACAKKHLSEMLSFFEGGTIIIGNFILILISYAFIVQTVLRLPSAQGRSKAFQTCASHLTVVILFYCSAIGVYFRPLSSYSGDKDKMATVMYTVVTPMLNPFIYSLRNGDMKAALRRALERLRGSVRRK</sequence>
<dbReference type="RefSeq" id="XP_054859831.1">
    <property type="nucleotide sequence ID" value="XM_055003856.1"/>
</dbReference>
<feature type="transmembrane region" description="Helical" evidence="14">
    <location>
        <begin position="26"/>
        <end position="49"/>
    </location>
</feature>
<feature type="transmembrane region" description="Helical" evidence="14">
    <location>
        <begin position="100"/>
        <end position="121"/>
    </location>
</feature>
<evidence type="ECO:0000256" key="7">
    <source>
        <dbReference type="ARBA" id="ARBA00022989"/>
    </source>
</evidence>
<feature type="transmembrane region" description="Helical" evidence="14">
    <location>
        <begin position="451"/>
        <end position="473"/>
    </location>
</feature>
<evidence type="ECO:0000256" key="11">
    <source>
        <dbReference type="ARBA" id="ARBA00023170"/>
    </source>
</evidence>
<comment type="function">
    <text evidence="1">Odorant receptor.</text>
</comment>
<keyword evidence="3" id="KW-1003">Cell membrane</keyword>
<evidence type="ECO:0000256" key="3">
    <source>
        <dbReference type="ARBA" id="ARBA00022475"/>
    </source>
</evidence>
<dbReference type="Pfam" id="PF13853">
    <property type="entry name" value="7tm_4"/>
    <property type="match status" value="2"/>
</dbReference>
<keyword evidence="10" id="KW-1015">Disulfide bond</keyword>
<keyword evidence="7 14" id="KW-1133">Transmembrane helix</keyword>
<evidence type="ECO:0000256" key="8">
    <source>
        <dbReference type="ARBA" id="ARBA00023040"/>
    </source>
</evidence>
<feature type="domain" description="G-protein coupled receptors family 1 profile" evidence="15">
    <location>
        <begin position="361"/>
        <end position="611"/>
    </location>
</feature>
<evidence type="ECO:0000256" key="9">
    <source>
        <dbReference type="ARBA" id="ARBA00023136"/>
    </source>
</evidence>
<comment type="similarity">
    <text evidence="13">Belongs to the G-protein coupled receptor 1 family.</text>
</comment>
<evidence type="ECO:0000256" key="12">
    <source>
        <dbReference type="ARBA" id="ARBA00023224"/>
    </source>
</evidence>
<dbReference type="AlphaFoldDB" id="A0AA97LL46"/>
<evidence type="ECO:0000256" key="5">
    <source>
        <dbReference type="ARBA" id="ARBA00022692"/>
    </source>
</evidence>
<keyword evidence="8 13" id="KW-0297">G-protein coupled receptor</keyword>
<dbReference type="Gene3D" id="1.20.1070.10">
    <property type="entry name" value="Rhodopsin 7-helix transmembrane proteins"/>
    <property type="match status" value="2"/>
</dbReference>
<keyword evidence="16" id="KW-1185">Reference proteome</keyword>
<dbReference type="PRINTS" id="PR00245">
    <property type="entry name" value="OLFACTORYR"/>
</dbReference>
<feature type="transmembrane region" description="Helical" evidence="14">
    <location>
        <begin position="277"/>
        <end position="296"/>
    </location>
</feature>
<dbReference type="PRINTS" id="PR00237">
    <property type="entry name" value="GPCRRHODOPSN"/>
</dbReference>
<evidence type="ECO:0000259" key="15">
    <source>
        <dbReference type="PROSITE" id="PS50262"/>
    </source>
</evidence>
<dbReference type="FunFam" id="1.20.1070.10:FF:000082">
    <property type="entry name" value="Olfactory receptor 1A1"/>
    <property type="match status" value="2"/>
</dbReference>
<evidence type="ECO:0000256" key="13">
    <source>
        <dbReference type="RuleBase" id="RU000688"/>
    </source>
</evidence>
<feature type="transmembrane region" description="Helical" evidence="14">
    <location>
        <begin position="527"/>
        <end position="547"/>
    </location>
</feature>
<dbReference type="GO" id="GO:0004984">
    <property type="term" value="F:olfactory receptor activity"/>
    <property type="evidence" value="ECO:0007669"/>
    <property type="project" value="InterPro"/>
</dbReference>
<keyword evidence="4" id="KW-0716">Sensory transduction</keyword>
<evidence type="ECO:0000313" key="16">
    <source>
        <dbReference type="Proteomes" id="UP001190640"/>
    </source>
</evidence>
<dbReference type="CDD" id="cd15235">
    <property type="entry name" value="7tmA_OR1A-like"/>
    <property type="match status" value="1"/>
</dbReference>
<keyword evidence="12 13" id="KW-0807">Transducer</keyword>
<evidence type="ECO:0000256" key="2">
    <source>
        <dbReference type="ARBA" id="ARBA00004651"/>
    </source>
</evidence>
<keyword evidence="11 13" id="KW-0675">Receptor</keyword>
<dbReference type="InterPro" id="IPR000276">
    <property type="entry name" value="GPCR_Rhodpsn"/>
</dbReference>
<name>A0AA97LL46_EUBMA</name>
<proteinExistence type="inferred from homology"/>
<accession>A0AA97LL46</accession>
<dbReference type="PROSITE" id="PS50262">
    <property type="entry name" value="G_PROTEIN_RECEP_F1_2"/>
    <property type="match status" value="2"/>
</dbReference>
<keyword evidence="6" id="KW-0552">Olfaction</keyword>
<feature type="transmembrane region" description="Helical" evidence="14">
    <location>
        <begin position="559"/>
        <end position="582"/>
    </location>
</feature>
<evidence type="ECO:0000256" key="6">
    <source>
        <dbReference type="ARBA" id="ARBA00022725"/>
    </source>
</evidence>
<feature type="transmembrane region" description="Helical" evidence="14">
    <location>
        <begin position="142"/>
        <end position="159"/>
    </location>
</feature>
<gene>
    <name evidence="17" type="primary">LOC129346512</name>
</gene>
<feature type="transmembrane region" description="Helical" evidence="14">
    <location>
        <begin position="594"/>
        <end position="613"/>
    </location>
</feature>
<dbReference type="KEGG" id="emc:129346512"/>
<feature type="domain" description="G-protein coupled receptors family 1 profile" evidence="15">
    <location>
        <begin position="41"/>
        <end position="294"/>
    </location>
</feature>
<feature type="transmembrane region" description="Helical" evidence="14">
    <location>
        <begin position="412"/>
        <end position="431"/>
    </location>
</feature>
<organism evidence="16 17">
    <name type="scientific">Eublepharis macularius</name>
    <name type="common">Leopard gecko</name>
    <name type="synonym">Cyrtodactylus macularius</name>
    <dbReference type="NCBI Taxonomy" id="481883"/>
    <lineage>
        <taxon>Eukaryota</taxon>
        <taxon>Metazoa</taxon>
        <taxon>Chordata</taxon>
        <taxon>Craniata</taxon>
        <taxon>Vertebrata</taxon>
        <taxon>Euteleostomi</taxon>
        <taxon>Lepidosauria</taxon>
        <taxon>Squamata</taxon>
        <taxon>Bifurcata</taxon>
        <taxon>Gekkota</taxon>
        <taxon>Eublepharidae</taxon>
        <taxon>Eublepharinae</taxon>
        <taxon>Eublepharis</taxon>
    </lineage>
</organism>
<feature type="transmembrane region" description="Helical" evidence="14">
    <location>
        <begin position="346"/>
        <end position="369"/>
    </location>
</feature>
<feature type="transmembrane region" description="Helical" evidence="14">
    <location>
        <begin position="243"/>
        <end position="261"/>
    </location>
</feature>
<dbReference type="GO" id="GO:0004930">
    <property type="term" value="F:G protein-coupled receptor activity"/>
    <property type="evidence" value="ECO:0007669"/>
    <property type="project" value="UniProtKB-KW"/>
</dbReference>
<dbReference type="GeneID" id="129346512"/>
<evidence type="ECO:0000313" key="17">
    <source>
        <dbReference type="RefSeq" id="XP_054859831.1"/>
    </source>
</evidence>
<dbReference type="GO" id="GO:0005886">
    <property type="term" value="C:plasma membrane"/>
    <property type="evidence" value="ECO:0007669"/>
    <property type="project" value="UniProtKB-SubCell"/>
</dbReference>
<evidence type="ECO:0000256" key="4">
    <source>
        <dbReference type="ARBA" id="ARBA00022606"/>
    </source>
</evidence>
<reference evidence="17" key="1">
    <citation type="submission" date="2025-08" db="UniProtKB">
        <authorList>
            <consortium name="RefSeq"/>
        </authorList>
    </citation>
    <scope>IDENTIFICATION</scope>
    <source>
        <tissue evidence="17">Blood</tissue>
    </source>
</reference>